<dbReference type="PRINTS" id="PR00081">
    <property type="entry name" value="GDHRDH"/>
</dbReference>
<dbReference type="PANTHER" id="PTHR43180">
    <property type="entry name" value="3-OXOACYL-(ACYL-CARRIER-PROTEIN) REDUCTASE (AFU_ORTHOLOGUE AFUA_6G11210)"/>
    <property type="match status" value="1"/>
</dbReference>
<dbReference type="EMBL" id="JACHDO010000001">
    <property type="protein sequence ID" value="MBB5492605.1"/>
    <property type="molecule type" value="Genomic_DNA"/>
</dbReference>
<sequence length="266" mass="27474">MGACTGRSVLVTGGAKGIGAALVRRAAADGGRVVIADLDAEAGAALAEEVGARFEYTDVTDFAQVEAAVDTAAQAHGGLDVLHLNAGLTGPSESGPAQGIPYDLDSYRRTVAVNLDGVVYGVHAALPLMRHRPGASIVVTASVAGVLFSPHTEVYTATKHAAVSFVRSLARTFAADPVTFNALCPGFVDTALIDPVREWLPHTDLGTVGNRILAPEAVADLAERVIAERGDGDAWIVSADVAPTRYPFEAEAELLERTLGAAHRGG</sequence>
<dbReference type="Pfam" id="PF00106">
    <property type="entry name" value="adh_short"/>
    <property type="match status" value="1"/>
</dbReference>
<dbReference type="PROSITE" id="PS00061">
    <property type="entry name" value="ADH_SHORT"/>
    <property type="match status" value="1"/>
</dbReference>
<evidence type="ECO:0000313" key="5">
    <source>
        <dbReference type="Proteomes" id="UP000579647"/>
    </source>
</evidence>
<dbReference type="CDD" id="cd05233">
    <property type="entry name" value="SDR_c"/>
    <property type="match status" value="1"/>
</dbReference>
<keyword evidence="5" id="KW-1185">Reference proteome</keyword>
<organism evidence="4 5">
    <name type="scientific">Nocardiopsis metallicus</name>
    <dbReference type="NCBI Taxonomy" id="179819"/>
    <lineage>
        <taxon>Bacteria</taxon>
        <taxon>Bacillati</taxon>
        <taxon>Actinomycetota</taxon>
        <taxon>Actinomycetes</taxon>
        <taxon>Streptosporangiales</taxon>
        <taxon>Nocardiopsidaceae</taxon>
        <taxon>Nocardiopsis</taxon>
    </lineage>
</organism>
<evidence type="ECO:0000256" key="1">
    <source>
        <dbReference type="ARBA" id="ARBA00006484"/>
    </source>
</evidence>
<dbReference type="PANTHER" id="PTHR43180:SF33">
    <property type="entry name" value="15-HYDROXYPROSTAGLANDIN DEHYDROGENASE [NAD(+)]-LIKE"/>
    <property type="match status" value="1"/>
</dbReference>
<dbReference type="Gene3D" id="3.40.50.720">
    <property type="entry name" value="NAD(P)-binding Rossmann-like Domain"/>
    <property type="match status" value="1"/>
</dbReference>
<protein>
    <submittedName>
        <fullName evidence="4">NAD(P)-dependent dehydrogenase (Short-subunit alcohol dehydrogenase family)</fullName>
    </submittedName>
</protein>
<dbReference type="Proteomes" id="UP000579647">
    <property type="component" value="Unassembled WGS sequence"/>
</dbReference>
<gene>
    <name evidence="4" type="ORF">HNR07_003742</name>
</gene>
<dbReference type="InterPro" id="IPR002347">
    <property type="entry name" value="SDR_fam"/>
</dbReference>
<comment type="similarity">
    <text evidence="1 3">Belongs to the short-chain dehydrogenases/reductases (SDR) family.</text>
</comment>
<accession>A0A840WL99</accession>
<keyword evidence="2" id="KW-0560">Oxidoreductase</keyword>
<dbReference type="InterPro" id="IPR036291">
    <property type="entry name" value="NAD(P)-bd_dom_sf"/>
</dbReference>
<proteinExistence type="inferred from homology"/>
<dbReference type="SUPFAM" id="SSF51735">
    <property type="entry name" value="NAD(P)-binding Rossmann-fold domains"/>
    <property type="match status" value="1"/>
</dbReference>
<dbReference type="PRINTS" id="PR00080">
    <property type="entry name" value="SDRFAMILY"/>
</dbReference>
<comment type="caution">
    <text evidence="4">The sequence shown here is derived from an EMBL/GenBank/DDBJ whole genome shotgun (WGS) entry which is preliminary data.</text>
</comment>
<evidence type="ECO:0000256" key="3">
    <source>
        <dbReference type="RuleBase" id="RU000363"/>
    </source>
</evidence>
<dbReference type="GO" id="GO:0016491">
    <property type="term" value="F:oxidoreductase activity"/>
    <property type="evidence" value="ECO:0007669"/>
    <property type="project" value="UniProtKB-KW"/>
</dbReference>
<evidence type="ECO:0000256" key="2">
    <source>
        <dbReference type="ARBA" id="ARBA00023002"/>
    </source>
</evidence>
<dbReference type="RefSeq" id="WP_184366024.1">
    <property type="nucleotide sequence ID" value="NZ_BAAAKM010000033.1"/>
</dbReference>
<evidence type="ECO:0000313" key="4">
    <source>
        <dbReference type="EMBL" id="MBB5492605.1"/>
    </source>
</evidence>
<dbReference type="InterPro" id="IPR020904">
    <property type="entry name" value="Sc_DH/Rdtase_CS"/>
</dbReference>
<name>A0A840WL99_9ACTN</name>
<dbReference type="AlphaFoldDB" id="A0A840WL99"/>
<reference evidence="4 5" key="1">
    <citation type="submission" date="2020-08" db="EMBL/GenBank/DDBJ databases">
        <title>Sequencing the genomes of 1000 actinobacteria strains.</title>
        <authorList>
            <person name="Klenk H.-P."/>
        </authorList>
    </citation>
    <scope>NUCLEOTIDE SEQUENCE [LARGE SCALE GENOMIC DNA]</scope>
    <source>
        <strain evidence="4 5">DSM 44598</strain>
    </source>
</reference>